<evidence type="ECO:0000313" key="1">
    <source>
        <dbReference type="EMBL" id="KKM02031.1"/>
    </source>
</evidence>
<reference evidence="1" key="1">
    <citation type="journal article" date="2015" name="Nature">
        <title>Complex archaea that bridge the gap between prokaryotes and eukaryotes.</title>
        <authorList>
            <person name="Spang A."/>
            <person name="Saw J.H."/>
            <person name="Jorgensen S.L."/>
            <person name="Zaremba-Niedzwiedzka K."/>
            <person name="Martijn J."/>
            <person name="Lind A.E."/>
            <person name="van Eijk R."/>
            <person name="Schleper C."/>
            <person name="Guy L."/>
            <person name="Ettema T.J."/>
        </authorList>
    </citation>
    <scope>NUCLEOTIDE SEQUENCE</scope>
</reference>
<dbReference type="Gene3D" id="1.25.40.10">
    <property type="entry name" value="Tetratricopeptide repeat domain"/>
    <property type="match status" value="1"/>
</dbReference>
<feature type="non-terminal residue" evidence="1">
    <location>
        <position position="1"/>
    </location>
</feature>
<evidence type="ECO:0008006" key="2">
    <source>
        <dbReference type="Google" id="ProtNLM"/>
    </source>
</evidence>
<dbReference type="AlphaFoldDB" id="A0A0F9J845"/>
<dbReference type="EMBL" id="LAZR01017042">
    <property type="protein sequence ID" value="KKM02031.1"/>
    <property type="molecule type" value="Genomic_DNA"/>
</dbReference>
<name>A0A0F9J845_9ZZZZ</name>
<organism evidence="1">
    <name type="scientific">marine sediment metagenome</name>
    <dbReference type="NCBI Taxonomy" id="412755"/>
    <lineage>
        <taxon>unclassified sequences</taxon>
        <taxon>metagenomes</taxon>
        <taxon>ecological metagenomes</taxon>
    </lineage>
</organism>
<gene>
    <name evidence="1" type="ORF">LCGC14_1788510</name>
</gene>
<comment type="caution">
    <text evidence="1">The sequence shown here is derived from an EMBL/GenBank/DDBJ whole genome shotgun (WGS) entry which is preliminary data.</text>
</comment>
<dbReference type="SUPFAM" id="SSF48452">
    <property type="entry name" value="TPR-like"/>
    <property type="match status" value="1"/>
</dbReference>
<sequence>MLLAIALIAGSYATEAVHRWQKRPEAQFGFGLAEGIHPVAMGRWLEQCPAEGDILPVQFGNGGVLIYYAPSRQVWMDGRLEVHSVERFRQHRRTARRLSRRNRAGSPTRTPLPPSVRFIVVPTTNADHIEAMTANPKRFTPVWADWAGACFVRTPLPGEEVSFSAEPAPAAWDAAELDRPLALPMRPLLDVATRRRWYRQNVPPVHWRTGAALYSLGRYRLAIRYLLLAERLGLADRAGILRIMAQSHQQLAEREPIPLARDLPVDINLARALALHGQFDRLDAVPAEALNASLARLRGLITGKMIDTAHAALAHIESIPAGPERAKDIASTARGVRARYDLALARWKGLADEPASLRPAERALLRVRGGLGLIDAAIDDLRSAPSPPRRSRILLGDLYLRRGQPAEARAAYDAAGGDDWVIQMRRGLCCWAEGDLAGAMDRLRTAAGEQASRPEPVIYLAILLEQLGRYESATDLLVRHSAAVGAPPPPALRALGRQIARRLAERSGTVTPPED</sequence>
<proteinExistence type="predicted"/>
<protein>
    <recommendedName>
        <fullName evidence="2">Tetratricopeptide repeat protein</fullName>
    </recommendedName>
</protein>
<dbReference type="InterPro" id="IPR011990">
    <property type="entry name" value="TPR-like_helical_dom_sf"/>
</dbReference>
<accession>A0A0F9J845</accession>